<dbReference type="AlphaFoldDB" id="A0A8J7MDW3"/>
<evidence type="ECO:0000256" key="1">
    <source>
        <dbReference type="ARBA" id="ARBA00001966"/>
    </source>
</evidence>
<keyword evidence="4 9" id="KW-0560">Oxidoreductase</keyword>
<dbReference type="GO" id="GO:0019288">
    <property type="term" value="P:isopentenyl diphosphate biosynthetic process, methylerythritol 4-phosphate pathway"/>
    <property type="evidence" value="ECO:0007669"/>
    <property type="project" value="InterPro"/>
</dbReference>
<evidence type="ECO:0000256" key="6">
    <source>
        <dbReference type="ARBA" id="ARBA00023014"/>
    </source>
</evidence>
<name>A0A8J7MDW3_9BACT</name>
<dbReference type="InterPro" id="IPR003451">
    <property type="entry name" value="LytB/IspH"/>
</dbReference>
<keyword evidence="10" id="KW-1185">Reference proteome</keyword>
<keyword evidence="2" id="KW-0004">4Fe-4S</keyword>
<organism evidence="9 10">
    <name type="scientific">Persicirhabdus sediminis</name>
    <dbReference type="NCBI Taxonomy" id="454144"/>
    <lineage>
        <taxon>Bacteria</taxon>
        <taxon>Pseudomonadati</taxon>
        <taxon>Verrucomicrobiota</taxon>
        <taxon>Verrucomicrobiia</taxon>
        <taxon>Verrucomicrobiales</taxon>
        <taxon>Verrucomicrobiaceae</taxon>
        <taxon>Persicirhabdus</taxon>
    </lineage>
</organism>
<protein>
    <submittedName>
        <fullName evidence="9">4-hydroxy-3-methylbut-2-enyl diphosphate reductase</fullName>
        <ecNumber evidence="9">1.17.7.4</ecNumber>
    </submittedName>
</protein>
<dbReference type="Gene3D" id="3.40.50.11270">
    <property type="match status" value="1"/>
</dbReference>
<comment type="cofactor">
    <cofactor evidence="1">
        <name>[4Fe-4S] cluster</name>
        <dbReference type="ChEBI" id="CHEBI:49883"/>
    </cofactor>
</comment>
<dbReference type="CDD" id="cd13944">
    <property type="entry name" value="lytB_ispH"/>
    <property type="match status" value="1"/>
</dbReference>
<dbReference type="PANTHER" id="PTHR31619:SF5">
    <property type="entry name" value="4-HYDROXY-3-METHYLBUT-2-ENYL DIPHOSPHATE REDUCTASE, CHLOROPLASTIC"/>
    <property type="match status" value="1"/>
</dbReference>
<evidence type="ECO:0000256" key="5">
    <source>
        <dbReference type="ARBA" id="ARBA00023004"/>
    </source>
</evidence>
<keyword evidence="5" id="KW-0408">Iron</keyword>
<proteinExistence type="predicted"/>
<dbReference type="NCBIfam" id="NF009911">
    <property type="entry name" value="PRK13371.1"/>
    <property type="match status" value="1"/>
</dbReference>
<dbReference type="NCBIfam" id="TIGR00216">
    <property type="entry name" value="ispH_lytB"/>
    <property type="match status" value="1"/>
</dbReference>
<keyword evidence="6" id="KW-0411">Iron-sulfur</keyword>
<evidence type="ECO:0000313" key="9">
    <source>
        <dbReference type="EMBL" id="MBK1791466.1"/>
    </source>
</evidence>
<evidence type="ECO:0000256" key="7">
    <source>
        <dbReference type="ARBA" id="ARBA00046313"/>
    </source>
</evidence>
<accession>A0A8J7MDW3</accession>
<dbReference type="RefSeq" id="WP_200311470.1">
    <property type="nucleotide sequence ID" value="NZ_JAENIM010000039.1"/>
</dbReference>
<keyword evidence="3" id="KW-0479">Metal-binding</keyword>
<gene>
    <name evidence="9" type="ORF">JIN82_09910</name>
</gene>
<comment type="pathway">
    <text evidence="7">Isoprenoid biosynthesis; isopentenyl diphosphate biosynthesis via DXP pathway; isopentenyl diphosphate from 1-deoxy-D-xylulose 5-phosphate: step 6/6.</text>
</comment>
<evidence type="ECO:0000256" key="8">
    <source>
        <dbReference type="ARBA" id="ARBA00046314"/>
    </source>
</evidence>
<dbReference type="Pfam" id="PF02401">
    <property type="entry name" value="LYTB"/>
    <property type="match status" value="1"/>
</dbReference>
<comment type="caution">
    <text evidence="9">The sequence shown here is derived from an EMBL/GenBank/DDBJ whole genome shotgun (WGS) entry which is preliminary data.</text>
</comment>
<dbReference type="GO" id="GO:0046872">
    <property type="term" value="F:metal ion binding"/>
    <property type="evidence" value="ECO:0007669"/>
    <property type="project" value="UniProtKB-KW"/>
</dbReference>
<evidence type="ECO:0000256" key="2">
    <source>
        <dbReference type="ARBA" id="ARBA00022485"/>
    </source>
</evidence>
<dbReference type="Proteomes" id="UP000624703">
    <property type="component" value="Unassembled WGS sequence"/>
</dbReference>
<evidence type="ECO:0000313" key="10">
    <source>
        <dbReference type="Proteomes" id="UP000624703"/>
    </source>
</evidence>
<comment type="pathway">
    <text evidence="8">Isoprenoid biosynthesis; dimethylallyl diphosphate biosynthesis; dimethylallyl diphosphate from (2E)-4-hydroxy-3-methylbutenyl diphosphate: step 1/1.</text>
</comment>
<dbReference type="EMBL" id="JAENIM010000039">
    <property type="protein sequence ID" value="MBK1791466.1"/>
    <property type="molecule type" value="Genomic_DNA"/>
</dbReference>
<dbReference type="PANTHER" id="PTHR31619">
    <property type="entry name" value="4-HYDROXY-3-METHYLBUT-2-ENYL DIPHOSPHATE REDUCTASE, CHLOROPLASTIC"/>
    <property type="match status" value="1"/>
</dbReference>
<dbReference type="GO" id="GO:0051539">
    <property type="term" value="F:4 iron, 4 sulfur cluster binding"/>
    <property type="evidence" value="ECO:0007669"/>
    <property type="project" value="UniProtKB-KW"/>
</dbReference>
<reference evidence="9" key="1">
    <citation type="submission" date="2021-01" db="EMBL/GenBank/DDBJ databases">
        <title>Modified the classification status of verrucomicrobia.</title>
        <authorList>
            <person name="Feng X."/>
        </authorList>
    </citation>
    <scope>NUCLEOTIDE SEQUENCE</scope>
    <source>
        <strain evidence="9">_KCTC 22039</strain>
    </source>
</reference>
<evidence type="ECO:0000256" key="3">
    <source>
        <dbReference type="ARBA" id="ARBA00022723"/>
    </source>
</evidence>
<dbReference type="Gene3D" id="3.40.1010.20">
    <property type="entry name" value="4-hydroxy-3-methylbut-2-enyl diphosphate reductase, catalytic domain"/>
    <property type="match status" value="2"/>
</dbReference>
<dbReference type="GO" id="GO:0051745">
    <property type="term" value="F:4-hydroxy-3-methylbut-2-enyl diphosphate reductase activity"/>
    <property type="evidence" value="ECO:0007669"/>
    <property type="project" value="UniProtKB-EC"/>
</dbReference>
<sequence>MSKPTDSPKRKRVNVRRPDVMEKVQAEVENHYRSSLVEKIRASHGEVQIGNTTIRLAQQFGFCYGVERAIDLAYATHKVFPDQRLFLIGEIIHNPEVNKQLRDMGIVSLPWKKLSDEYKDLTDEDVVIVPAFGAPTHFMDFLAEVGCHVVDTTCGDVMKVWRRVRGYAKQQVTSIIHGKAGHEETLATASRALGDKKDGHYLVILTLADADYVCDYIINGGDKAALLEKFSGAYSEGFDPDVHLQQVGVANQTTMLQSETEELQRHIQAALEKRDGHTQNYHVFDTICGATQERQSALFEMLKKPMDMMLVVGGYNSSNTTHLVEIAEQELPTFFIRKASCIESLEEIIHFDLEKNAEIKSSYTEILNPDKPCTVGITAGASCPNNLIESAILRVLELRGLSAADLIE</sequence>
<evidence type="ECO:0000256" key="4">
    <source>
        <dbReference type="ARBA" id="ARBA00023002"/>
    </source>
</evidence>
<dbReference type="GO" id="GO:0050992">
    <property type="term" value="P:dimethylallyl diphosphate biosynthetic process"/>
    <property type="evidence" value="ECO:0007669"/>
    <property type="project" value="InterPro"/>
</dbReference>
<dbReference type="EC" id="1.17.7.4" evidence="9"/>